<dbReference type="Pfam" id="PF02080">
    <property type="entry name" value="TrkA_C"/>
    <property type="match status" value="2"/>
</dbReference>
<dbReference type="NCBIfam" id="NF007041">
    <property type="entry name" value="PRK09496.3-4"/>
    <property type="match status" value="1"/>
</dbReference>
<keyword evidence="3" id="KW-0633">Potassium transport</keyword>
<dbReference type="SUPFAM" id="SSF51735">
    <property type="entry name" value="NAD(P)-binding Rossmann-fold domains"/>
    <property type="match status" value="2"/>
</dbReference>
<dbReference type="InterPro" id="IPR050721">
    <property type="entry name" value="Trk_Ktr_HKT_K-transport"/>
</dbReference>
<sequence>MNIVIIGAGKIGATLTEQLLREGHEITVVDTRTAALDAIGNTLDVMTVEGNGISMDTQVEAGVPSADLVIAVMSTDEQNLLSCLIAKRLGVGNTIARVRNPEYTSGLHLIQDDLGLSMALNPELASATEIARILRAPASIKIDTFSKGRVELHKMRIDPGSMLDGMKLSDLGRLQSGALVCVVERGQHEVYIPDGSFTLLAGDRISVVASPKLAAKFFHKIGVQTNPVKRVMLLGGGRISYYLARQMLDFGASVKIIESSAAVCDSLAERLPEATIIHGDGTSEQLLAEEGIAKMDAVASLTGIDEENVLMSLYARSVSSAKIVTKINRTTFSHIIKGMDLGSVFHPRYIAADHIVRYVRAMQNSLGSNVETLYKIVGNKAEALEFRATEKSAVCGRPLMELPTRPNLLIGAINREGRIITPGGRDTIEPGDTVVVVTAATGLDDLDDILDKRRVKA</sequence>
<dbReference type="Proteomes" id="UP001491552">
    <property type="component" value="Unassembled WGS sequence"/>
</dbReference>
<name>A0ABV1G3P8_9FIRM</name>
<keyword evidence="5" id="KW-0520">NAD</keyword>
<dbReference type="SUPFAM" id="SSF116726">
    <property type="entry name" value="TrkA C-terminal domain-like"/>
    <property type="match status" value="2"/>
</dbReference>
<dbReference type="InterPro" id="IPR036291">
    <property type="entry name" value="NAD(P)-bd_dom_sf"/>
</dbReference>
<proteinExistence type="predicted"/>
<reference evidence="9 10" key="1">
    <citation type="submission" date="2024-03" db="EMBL/GenBank/DDBJ databases">
        <title>Human intestinal bacterial collection.</title>
        <authorList>
            <person name="Pauvert C."/>
            <person name="Hitch T.C.A."/>
            <person name="Clavel T."/>
        </authorList>
    </citation>
    <scope>NUCLEOTIDE SEQUENCE [LARGE SCALE GENOMIC DNA]</scope>
    <source>
        <strain evidence="9 10">CLA-AA-H192</strain>
    </source>
</reference>
<dbReference type="EMBL" id="JBBMFF010000104">
    <property type="protein sequence ID" value="MEQ2510000.1"/>
    <property type="molecule type" value="Genomic_DNA"/>
</dbReference>
<keyword evidence="2" id="KW-0813">Transport</keyword>
<evidence type="ECO:0000256" key="1">
    <source>
        <dbReference type="ARBA" id="ARBA00017378"/>
    </source>
</evidence>
<keyword evidence="10" id="KW-1185">Reference proteome</keyword>
<feature type="domain" description="RCK N-terminal" evidence="7">
    <location>
        <begin position="228"/>
        <end position="356"/>
    </location>
</feature>
<evidence type="ECO:0000259" key="7">
    <source>
        <dbReference type="PROSITE" id="PS51201"/>
    </source>
</evidence>
<feature type="domain" description="RCK C-terminal" evidence="8">
    <location>
        <begin position="140"/>
        <end position="224"/>
    </location>
</feature>
<evidence type="ECO:0000313" key="9">
    <source>
        <dbReference type="EMBL" id="MEQ2510000.1"/>
    </source>
</evidence>
<dbReference type="PANTHER" id="PTHR43833">
    <property type="entry name" value="POTASSIUM CHANNEL PROTEIN 2-RELATED-RELATED"/>
    <property type="match status" value="1"/>
</dbReference>
<evidence type="ECO:0000259" key="8">
    <source>
        <dbReference type="PROSITE" id="PS51202"/>
    </source>
</evidence>
<dbReference type="Gene3D" id="3.40.50.720">
    <property type="entry name" value="NAD(P)-binding Rossmann-like Domain"/>
    <property type="match status" value="2"/>
</dbReference>
<dbReference type="InterPro" id="IPR036721">
    <property type="entry name" value="RCK_C_sf"/>
</dbReference>
<dbReference type="NCBIfam" id="NF007039">
    <property type="entry name" value="PRK09496.3-2"/>
    <property type="match status" value="1"/>
</dbReference>
<dbReference type="PROSITE" id="PS51201">
    <property type="entry name" value="RCK_N"/>
    <property type="match status" value="2"/>
</dbReference>
<feature type="domain" description="RCK N-terminal" evidence="7">
    <location>
        <begin position="1"/>
        <end position="117"/>
    </location>
</feature>
<dbReference type="InterPro" id="IPR006037">
    <property type="entry name" value="RCK_C"/>
</dbReference>
<keyword evidence="6" id="KW-0406">Ion transport</keyword>
<evidence type="ECO:0000313" key="10">
    <source>
        <dbReference type="Proteomes" id="UP001491552"/>
    </source>
</evidence>
<dbReference type="PRINTS" id="PR00335">
    <property type="entry name" value="KUPTAKETRKA"/>
</dbReference>
<feature type="domain" description="RCK C-terminal" evidence="8">
    <location>
        <begin position="368"/>
        <end position="452"/>
    </location>
</feature>
<dbReference type="Gene3D" id="3.30.70.1450">
    <property type="entry name" value="Regulator of K+ conductance, C-terminal domain"/>
    <property type="match status" value="2"/>
</dbReference>
<dbReference type="Pfam" id="PF02254">
    <property type="entry name" value="TrkA_N"/>
    <property type="match status" value="2"/>
</dbReference>
<dbReference type="RefSeq" id="WP_349134707.1">
    <property type="nucleotide sequence ID" value="NZ_JBBMFF010000104.1"/>
</dbReference>
<evidence type="ECO:0000256" key="6">
    <source>
        <dbReference type="ARBA" id="ARBA00023065"/>
    </source>
</evidence>
<protein>
    <recommendedName>
        <fullName evidence="1">Trk system potassium uptake protein TrkA</fullName>
    </recommendedName>
</protein>
<evidence type="ECO:0000256" key="3">
    <source>
        <dbReference type="ARBA" id="ARBA00022538"/>
    </source>
</evidence>
<accession>A0ABV1G3P8</accession>
<evidence type="ECO:0000256" key="5">
    <source>
        <dbReference type="ARBA" id="ARBA00023027"/>
    </source>
</evidence>
<keyword evidence="4" id="KW-0630">Potassium</keyword>
<dbReference type="InterPro" id="IPR006036">
    <property type="entry name" value="K_uptake_TrkA"/>
</dbReference>
<comment type="caution">
    <text evidence="9">The sequence shown here is derived from an EMBL/GenBank/DDBJ whole genome shotgun (WGS) entry which is preliminary data.</text>
</comment>
<organism evidence="9 10">
    <name type="scientific">Faecousia intestinalis</name>
    <dbReference type="NCBI Taxonomy" id="3133167"/>
    <lineage>
        <taxon>Bacteria</taxon>
        <taxon>Bacillati</taxon>
        <taxon>Bacillota</taxon>
        <taxon>Clostridia</taxon>
        <taxon>Eubacteriales</taxon>
        <taxon>Oscillospiraceae</taxon>
        <taxon>Faecousia</taxon>
    </lineage>
</organism>
<evidence type="ECO:0000256" key="4">
    <source>
        <dbReference type="ARBA" id="ARBA00022958"/>
    </source>
</evidence>
<dbReference type="PROSITE" id="PS51202">
    <property type="entry name" value="RCK_C"/>
    <property type="match status" value="2"/>
</dbReference>
<dbReference type="PANTHER" id="PTHR43833:SF5">
    <property type="entry name" value="TRK SYSTEM POTASSIUM UPTAKE PROTEIN TRKA"/>
    <property type="match status" value="1"/>
</dbReference>
<dbReference type="NCBIfam" id="NF007033">
    <property type="entry name" value="PRK09496.1-5"/>
    <property type="match status" value="1"/>
</dbReference>
<gene>
    <name evidence="9" type="primary">trkA</name>
    <name evidence="9" type="ORF">WMO66_01835</name>
</gene>
<evidence type="ECO:0000256" key="2">
    <source>
        <dbReference type="ARBA" id="ARBA00022448"/>
    </source>
</evidence>
<dbReference type="InterPro" id="IPR003148">
    <property type="entry name" value="RCK_N"/>
</dbReference>